<keyword evidence="1" id="KW-0812">Transmembrane</keyword>
<keyword evidence="4" id="KW-1185">Reference proteome</keyword>
<accession>A0A0C2BRM5</accession>
<feature type="domain" description="Inner membrane protein YgaP-like transmembrane" evidence="2">
    <location>
        <begin position="1"/>
        <end position="63"/>
    </location>
</feature>
<sequence length="64" mass="7147">MNANIGTVDKAIRLILAAVFFSLFFFLQGDLKWIALIGIVPLVTALVNWCPLYAIFGVKTCKMR</sequence>
<evidence type="ECO:0000313" key="3">
    <source>
        <dbReference type="EMBL" id="KIF80726.1"/>
    </source>
</evidence>
<dbReference type="EMBL" id="JWJG01000028">
    <property type="protein sequence ID" value="KIF80726.1"/>
    <property type="molecule type" value="Genomic_DNA"/>
</dbReference>
<proteinExistence type="predicted"/>
<keyword evidence="1" id="KW-0472">Membrane</keyword>
<keyword evidence="1" id="KW-1133">Transmembrane helix</keyword>
<protein>
    <submittedName>
        <fullName evidence="3">Membrane protein</fullName>
    </submittedName>
</protein>
<comment type="caution">
    <text evidence="3">The sequence shown here is derived from an EMBL/GenBank/DDBJ whole genome shotgun (WGS) entry which is preliminary data.</text>
</comment>
<dbReference type="OrthoDB" id="9804804at2"/>
<evidence type="ECO:0000256" key="1">
    <source>
        <dbReference type="SAM" id="Phobius"/>
    </source>
</evidence>
<evidence type="ECO:0000259" key="2">
    <source>
        <dbReference type="Pfam" id="PF11127"/>
    </source>
</evidence>
<evidence type="ECO:0000313" key="4">
    <source>
        <dbReference type="Proteomes" id="UP000031572"/>
    </source>
</evidence>
<gene>
    <name evidence="3" type="ORF">TSA66_07720</name>
</gene>
<dbReference type="Pfam" id="PF11127">
    <property type="entry name" value="YgaP-like_TM"/>
    <property type="match status" value="1"/>
</dbReference>
<feature type="transmembrane region" description="Helical" evidence="1">
    <location>
        <begin position="12"/>
        <end position="27"/>
    </location>
</feature>
<organism evidence="3 4">
    <name type="scientific">Noviherbaspirillum autotrophicum</name>
    <dbReference type="NCBI Taxonomy" id="709839"/>
    <lineage>
        <taxon>Bacteria</taxon>
        <taxon>Pseudomonadati</taxon>
        <taxon>Pseudomonadota</taxon>
        <taxon>Betaproteobacteria</taxon>
        <taxon>Burkholderiales</taxon>
        <taxon>Oxalobacteraceae</taxon>
        <taxon>Noviherbaspirillum</taxon>
    </lineage>
</organism>
<feature type="transmembrane region" description="Helical" evidence="1">
    <location>
        <begin position="33"/>
        <end position="56"/>
    </location>
</feature>
<dbReference type="RefSeq" id="WP_040039624.1">
    <property type="nucleotide sequence ID" value="NZ_JWJG01000028.1"/>
</dbReference>
<dbReference type="STRING" id="709839.TSA66_07720"/>
<reference evidence="3 4" key="1">
    <citation type="submission" date="2014-12" db="EMBL/GenBank/DDBJ databases">
        <title>Denitrispirillum autotrophicum gen. nov., sp. nov., Denitrifying, Facultatively Autotrophic Bacteria Isolated from Rice Paddy Soil.</title>
        <authorList>
            <person name="Ishii S."/>
            <person name="Ashida N."/>
            <person name="Ohno H."/>
            <person name="Otsuka S."/>
            <person name="Yokota A."/>
            <person name="Senoo K."/>
        </authorList>
    </citation>
    <scope>NUCLEOTIDE SEQUENCE [LARGE SCALE GENOMIC DNA]</scope>
    <source>
        <strain evidence="3 4">TSA66</strain>
    </source>
</reference>
<dbReference type="InterPro" id="IPR021309">
    <property type="entry name" value="YgaP-like_TM"/>
</dbReference>
<dbReference type="AlphaFoldDB" id="A0A0C2BRM5"/>
<dbReference type="Proteomes" id="UP000031572">
    <property type="component" value="Unassembled WGS sequence"/>
</dbReference>
<name>A0A0C2BRM5_9BURK</name>